<dbReference type="InterPro" id="IPR050307">
    <property type="entry name" value="Sterol_Desaturase_Related"/>
</dbReference>
<evidence type="ECO:0000256" key="3">
    <source>
        <dbReference type="ARBA" id="ARBA00022989"/>
    </source>
</evidence>
<accession>A0AAV2ZB29</accession>
<dbReference type="AlphaFoldDB" id="A0AAV2ZB29"/>
<dbReference type="GO" id="GO:0016491">
    <property type="term" value="F:oxidoreductase activity"/>
    <property type="evidence" value="ECO:0007669"/>
    <property type="project" value="InterPro"/>
</dbReference>
<dbReference type="Pfam" id="PF04116">
    <property type="entry name" value="FA_hydroxylase"/>
    <property type="match status" value="1"/>
</dbReference>
<keyword evidence="3" id="KW-1133">Transmembrane helix</keyword>
<dbReference type="GO" id="GO:0008610">
    <property type="term" value="P:lipid biosynthetic process"/>
    <property type="evidence" value="ECO:0007669"/>
    <property type="project" value="InterPro"/>
</dbReference>
<dbReference type="GO" id="GO:0005506">
    <property type="term" value="F:iron ion binding"/>
    <property type="evidence" value="ECO:0007669"/>
    <property type="project" value="InterPro"/>
</dbReference>
<keyword evidence="8" id="KW-1185">Reference proteome</keyword>
<gene>
    <name evidence="7" type="ORF">N0F65_011432</name>
</gene>
<feature type="chain" id="PRO_5043416259" description="Fatty acid hydroxylase domain-containing protein" evidence="5">
    <location>
        <begin position="26"/>
        <end position="89"/>
    </location>
</feature>
<keyword evidence="5" id="KW-0732">Signal</keyword>
<keyword evidence="2" id="KW-0812">Transmembrane</keyword>
<reference evidence="7" key="2">
    <citation type="journal article" date="2023" name="Microbiol Resour">
        <title>Decontamination and Annotation of the Draft Genome Sequence of the Oomycete Lagenidium giganteum ARSEF 373.</title>
        <authorList>
            <person name="Morgan W.R."/>
            <person name="Tartar A."/>
        </authorList>
    </citation>
    <scope>NUCLEOTIDE SEQUENCE</scope>
    <source>
        <strain evidence="7">ARSEF 373</strain>
    </source>
</reference>
<evidence type="ECO:0000313" key="7">
    <source>
        <dbReference type="EMBL" id="DBA03531.1"/>
    </source>
</evidence>
<evidence type="ECO:0000256" key="2">
    <source>
        <dbReference type="ARBA" id="ARBA00022692"/>
    </source>
</evidence>
<organism evidence="7 8">
    <name type="scientific">Lagenidium giganteum</name>
    <dbReference type="NCBI Taxonomy" id="4803"/>
    <lineage>
        <taxon>Eukaryota</taxon>
        <taxon>Sar</taxon>
        <taxon>Stramenopiles</taxon>
        <taxon>Oomycota</taxon>
        <taxon>Peronosporomycetes</taxon>
        <taxon>Pythiales</taxon>
        <taxon>Pythiaceae</taxon>
    </lineage>
</organism>
<evidence type="ECO:0000256" key="1">
    <source>
        <dbReference type="ARBA" id="ARBA00004370"/>
    </source>
</evidence>
<evidence type="ECO:0000256" key="5">
    <source>
        <dbReference type="SAM" id="SignalP"/>
    </source>
</evidence>
<keyword evidence="4" id="KW-0472">Membrane</keyword>
<evidence type="ECO:0000313" key="8">
    <source>
        <dbReference type="Proteomes" id="UP001146120"/>
    </source>
</evidence>
<feature type="signal peptide" evidence="5">
    <location>
        <begin position="1"/>
        <end position="25"/>
    </location>
</feature>
<protein>
    <recommendedName>
        <fullName evidence="6">Fatty acid hydroxylase domain-containing protein</fullName>
    </recommendedName>
</protein>
<evidence type="ECO:0000256" key="4">
    <source>
        <dbReference type="ARBA" id="ARBA00023136"/>
    </source>
</evidence>
<dbReference type="GO" id="GO:0016020">
    <property type="term" value="C:membrane"/>
    <property type="evidence" value="ECO:0007669"/>
    <property type="project" value="UniProtKB-SubCell"/>
</dbReference>
<dbReference type="InterPro" id="IPR006694">
    <property type="entry name" value="Fatty_acid_hydroxylase"/>
</dbReference>
<evidence type="ECO:0000259" key="6">
    <source>
        <dbReference type="Pfam" id="PF04116"/>
    </source>
</evidence>
<name>A0AAV2ZB29_9STRA</name>
<sequence length="89" mass="10360">MIGPFLVGAHFSVLLLWLFLRLVETIDTHSGYQFPWSITQLMDGAKRHDYHHSHNVGMYGGILLFWDWVFGTDKPYLAHEAKMRTKKLA</sequence>
<dbReference type="EMBL" id="DAKRPA010000018">
    <property type="protein sequence ID" value="DBA03531.1"/>
    <property type="molecule type" value="Genomic_DNA"/>
</dbReference>
<comment type="subcellular location">
    <subcellularLocation>
        <location evidence="1">Membrane</location>
    </subcellularLocation>
</comment>
<comment type="caution">
    <text evidence="7">The sequence shown here is derived from an EMBL/GenBank/DDBJ whole genome shotgun (WGS) entry which is preliminary data.</text>
</comment>
<dbReference type="PANTHER" id="PTHR11863">
    <property type="entry name" value="STEROL DESATURASE"/>
    <property type="match status" value="1"/>
</dbReference>
<dbReference type="Proteomes" id="UP001146120">
    <property type="component" value="Unassembled WGS sequence"/>
</dbReference>
<proteinExistence type="predicted"/>
<reference evidence="7" key="1">
    <citation type="submission" date="2022-11" db="EMBL/GenBank/DDBJ databases">
        <authorList>
            <person name="Morgan W.R."/>
            <person name="Tartar A."/>
        </authorList>
    </citation>
    <scope>NUCLEOTIDE SEQUENCE</scope>
    <source>
        <strain evidence="7">ARSEF 373</strain>
    </source>
</reference>
<feature type="domain" description="Fatty acid hydroxylase" evidence="6">
    <location>
        <begin position="5"/>
        <end position="72"/>
    </location>
</feature>